<dbReference type="EC" id="3.1.4.46" evidence="1"/>
<evidence type="ECO:0000313" key="8">
    <source>
        <dbReference type="Proteomes" id="UP000824890"/>
    </source>
</evidence>
<dbReference type="InterPro" id="IPR017946">
    <property type="entry name" value="PLC-like_Pdiesterase_TIM-brl"/>
</dbReference>
<dbReference type="PANTHER" id="PTHR43620:SF41">
    <property type="entry name" value="GLYCEROPHOSPHODIESTER PHOSPHODIESTERASE"/>
    <property type="match status" value="1"/>
</dbReference>
<feature type="domain" description="GP-PDE" evidence="6">
    <location>
        <begin position="20"/>
        <end position="304"/>
    </location>
</feature>
<dbReference type="PROSITE" id="PS51704">
    <property type="entry name" value="GP_PDE"/>
    <property type="match status" value="1"/>
</dbReference>
<keyword evidence="4" id="KW-0378">Hydrolase</keyword>
<dbReference type="InterPro" id="IPR030395">
    <property type="entry name" value="GP_PDE_dom"/>
</dbReference>
<evidence type="ECO:0000256" key="4">
    <source>
        <dbReference type="ARBA" id="ARBA00022801"/>
    </source>
</evidence>
<dbReference type="SUPFAM" id="SSF51695">
    <property type="entry name" value="PLC-like phosphodiesterases"/>
    <property type="match status" value="1"/>
</dbReference>
<evidence type="ECO:0000256" key="2">
    <source>
        <dbReference type="ARBA" id="ARBA00022729"/>
    </source>
</evidence>
<comment type="caution">
    <text evidence="7">The sequence shown here is derived from an EMBL/GenBank/DDBJ whole genome shotgun (WGS) entry which is preliminary data.</text>
</comment>
<feature type="non-terminal residue" evidence="7">
    <location>
        <position position="1"/>
    </location>
</feature>
<evidence type="ECO:0000259" key="6">
    <source>
        <dbReference type="PROSITE" id="PS51704"/>
    </source>
</evidence>
<gene>
    <name evidence="7" type="ORF">HID58_048845</name>
</gene>
<keyword evidence="3" id="KW-0319">Glycerol metabolism</keyword>
<organism evidence="7 8">
    <name type="scientific">Brassica napus</name>
    <name type="common">Rape</name>
    <dbReference type="NCBI Taxonomy" id="3708"/>
    <lineage>
        <taxon>Eukaryota</taxon>
        <taxon>Viridiplantae</taxon>
        <taxon>Streptophyta</taxon>
        <taxon>Embryophyta</taxon>
        <taxon>Tracheophyta</taxon>
        <taxon>Spermatophyta</taxon>
        <taxon>Magnoliopsida</taxon>
        <taxon>eudicotyledons</taxon>
        <taxon>Gunneridae</taxon>
        <taxon>Pentapetalae</taxon>
        <taxon>rosids</taxon>
        <taxon>malvids</taxon>
        <taxon>Brassicales</taxon>
        <taxon>Brassicaceae</taxon>
        <taxon>Brassiceae</taxon>
        <taxon>Brassica</taxon>
    </lineage>
</organism>
<reference evidence="7 8" key="1">
    <citation type="submission" date="2021-05" db="EMBL/GenBank/DDBJ databases">
        <title>Genome Assembly of Synthetic Allotetraploid Brassica napus Reveals Homoeologous Exchanges between Subgenomes.</title>
        <authorList>
            <person name="Davis J.T."/>
        </authorList>
    </citation>
    <scope>NUCLEOTIDE SEQUENCE [LARGE SCALE GENOMIC DNA]</scope>
    <source>
        <strain evidence="8">cv. Da-Ae</strain>
        <tissue evidence="7">Seedling</tissue>
    </source>
</reference>
<proteinExistence type="predicted"/>
<dbReference type="Proteomes" id="UP000824890">
    <property type="component" value="Unassembled WGS sequence"/>
</dbReference>
<accession>A0ABQ8B3C4</accession>
<protein>
    <recommendedName>
        <fullName evidence="1">glycerophosphodiester phosphodiesterase</fullName>
        <ecNumber evidence="1">3.1.4.46</ecNumber>
    </recommendedName>
</protein>
<evidence type="ECO:0000313" key="7">
    <source>
        <dbReference type="EMBL" id="KAH0899277.1"/>
    </source>
</evidence>
<name>A0ABQ8B3C4_BRANA</name>
<keyword evidence="8" id="KW-1185">Reference proteome</keyword>
<dbReference type="PANTHER" id="PTHR43620">
    <property type="entry name" value="GLYCEROPHOSPHORYL DIESTER PHOSPHODIESTERASE"/>
    <property type="match status" value="1"/>
</dbReference>
<evidence type="ECO:0000256" key="5">
    <source>
        <dbReference type="ARBA" id="ARBA00047512"/>
    </source>
</evidence>
<dbReference type="Gene3D" id="3.20.20.190">
    <property type="entry name" value="Phosphatidylinositol (PI) phosphodiesterase"/>
    <property type="match status" value="2"/>
</dbReference>
<dbReference type="EMBL" id="JAGKQM010000012">
    <property type="protein sequence ID" value="KAH0899277.1"/>
    <property type="molecule type" value="Genomic_DNA"/>
</dbReference>
<sequence>FFILHTVSESSWQTLSGKPPVVIARGGFSGVFQDSSNKAYELVSVTISLNVALWCDLQLAKDGVGICFLDLNLDNGSDVTGPNKKEWFSVDFTWKDLSDVNCECTTTLFHLNPLLSPVKFFKIEMFNLKFSIIPTRYLTVKNVAELGAPGLWLRIHTQLIFFFFLLNSNTYRTVLSTRNITYEKLCCRFIKTRENQLPEKHEKDVTKLIFSHPTNQTYGSLAKNLSYIKTFSSGILVPKYYIWPVGSDLYLKPHTSLVTDAHKQDLQIFASEFANDFYLSFIDNGNFSVDGFLSDFPVTPYRAISK</sequence>
<comment type="catalytic activity">
    <reaction evidence="5">
        <text>a sn-glycero-3-phosphodiester + H2O = an alcohol + sn-glycerol 3-phosphate + H(+)</text>
        <dbReference type="Rhea" id="RHEA:12969"/>
        <dbReference type="ChEBI" id="CHEBI:15377"/>
        <dbReference type="ChEBI" id="CHEBI:15378"/>
        <dbReference type="ChEBI" id="CHEBI:30879"/>
        <dbReference type="ChEBI" id="CHEBI:57597"/>
        <dbReference type="ChEBI" id="CHEBI:83408"/>
        <dbReference type="EC" id="3.1.4.46"/>
    </reaction>
</comment>
<evidence type="ECO:0000256" key="3">
    <source>
        <dbReference type="ARBA" id="ARBA00022798"/>
    </source>
</evidence>
<keyword evidence="2" id="KW-0732">Signal</keyword>
<evidence type="ECO:0000256" key="1">
    <source>
        <dbReference type="ARBA" id="ARBA00012247"/>
    </source>
</evidence>